<keyword evidence="4" id="KW-1185">Reference proteome</keyword>
<accession>A0A9Q1H4T0</accession>
<dbReference type="Pfam" id="PF00643">
    <property type="entry name" value="zf-B_box"/>
    <property type="match status" value="1"/>
</dbReference>
<dbReference type="SUPFAM" id="SSF57845">
    <property type="entry name" value="B-box zinc-binding domain"/>
    <property type="match status" value="1"/>
</dbReference>
<dbReference type="GO" id="GO:0008270">
    <property type="term" value="F:zinc ion binding"/>
    <property type="evidence" value="ECO:0007669"/>
    <property type="project" value="InterPro"/>
</dbReference>
<dbReference type="Gene3D" id="3.30.160.60">
    <property type="entry name" value="Classic Zinc Finger"/>
    <property type="match status" value="1"/>
</dbReference>
<protein>
    <recommendedName>
        <fullName evidence="2">B box-type domain-containing protein</fullName>
    </recommendedName>
</protein>
<feature type="coiled-coil region" evidence="1">
    <location>
        <begin position="159"/>
        <end position="189"/>
    </location>
</feature>
<proteinExistence type="predicted"/>
<name>A0A9Q1H4T0_HOLLE</name>
<evidence type="ECO:0000313" key="3">
    <source>
        <dbReference type="EMBL" id="KAJ8032326.1"/>
    </source>
</evidence>
<gene>
    <name evidence="3" type="ORF">HOLleu_25824</name>
</gene>
<feature type="domain" description="B box-type" evidence="2">
    <location>
        <begin position="4"/>
        <end position="43"/>
    </location>
</feature>
<feature type="coiled-coil region" evidence="1">
    <location>
        <begin position="107"/>
        <end position="134"/>
    </location>
</feature>
<comment type="caution">
    <text evidence="3">The sequence shown here is derived from an EMBL/GenBank/DDBJ whole genome shotgun (WGS) entry which is preliminary data.</text>
</comment>
<reference evidence="3" key="1">
    <citation type="submission" date="2021-10" db="EMBL/GenBank/DDBJ databases">
        <title>Tropical sea cucumber genome reveals ecological adaptation and Cuvierian tubules defense mechanism.</title>
        <authorList>
            <person name="Chen T."/>
        </authorList>
    </citation>
    <scope>NUCLEOTIDE SEQUENCE</scope>
    <source>
        <strain evidence="3">Nanhai2018</strain>
        <tissue evidence="3">Muscle</tissue>
    </source>
</reference>
<evidence type="ECO:0000259" key="2">
    <source>
        <dbReference type="Pfam" id="PF00643"/>
    </source>
</evidence>
<organism evidence="3 4">
    <name type="scientific">Holothuria leucospilota</name>
    <name type="common">Black long sea cucumber</name>
    <name type="synonym">Mertensiothuria leucospilota</name>
    <dbReference type="NCBI Taxonomy" id="206669"/>
    <lineage>
        <taxon>Eukaryota</taxon>
        <taxon>Metazoa</taxon>
        <taxon>Echinodermata</taxon>
        <taxon>Eleutherozoa</taxon>
        <taxon>Echinozoa</taxon>
        <taxon>Holothuroidea</taxon>
        <taxon>Aspidochirotacea</taxon>
        <taxon>Aspidochirotida</taxon>
        <taxon>Holothuriidae</taxon>
        <taxon>Holothuria</taxon>
    </lineage>
</organism>
<dbReference type="Proteomes" id="UP001152320">
    <property type="component" value="Chromosome 12"/>
</dbReference>
<keyword evidence="1" id="KW-0175">Coiled coil</keyword>
<evidence type="ECO:0000256" key="1">
    <source>
        <dbReference type="SAM" id="Coils"/>
    </source>
</evidence>
<sequence>MRDAPRCHIHLEEISKLYCETWGNLPICVACMHGEHKGHSLIELKALARLKREELVRKLKPLEKYKEENALISLSQAEEKLMLNVTFEKEKVIRMHEEKDQNIMTKIQDTEGRKQQLKQDKQNAEQKILDSLQTEMEHEIHGVKKKYGEIFKVKKCEINHTFQAQESSLEKELAKLRETRERFKRERRNNH</sequence>
<dbReference type="InterPro" id="IPR000315">
    <property type="entry name" value="Znf_B-box"/>
</dbReference>
<dbReference type="OrthoDB" id="10113904at2759"/>
<dbReference type="EMBL" id="JAIZAY010000012">
    <property type="protein sequence ID" value="KAJ8032326.1"/>
    <property type="molecule type" value="Genomic_DNA"/>
</dbReference>
<evidence type="ECO:0000313" key="4">
    <source>
        <dbReference type="Proteomes" id="UP001152320"/>
    </source>
</evidence>
<dbReference type="AlphaFoldDB" id="A0A9Q1H4T0"/>